<proteinExistence type="predicted"/>
<feature type="domain" description="Transposase DDE" evidence="1">
    <location>
        <begin position="3"/>
        <end position="73"/>
    </location>
</feature>
<dbReference type="RefSeq" id="WP_380916259.1">
    <property type="nucleotide sequence ID" value="NZ_JBHTJG010000001.1"/>
</dbReference>
<organism evidence="2 3">
    <name type="scientific">Sphingomonas canadensis</name>
    <dbReference type="NCBI Taxonomy" id="1219257"/>
    <lineage>
        <taxon>Bacteria</taxon>
        <taxon>Pseudomonadati</taxon>
        <taxon>Pseudomonadota</taxon>
        <taxon>Alphaproteobacteria</taxon>
        <taxon>Sphingomonadales</taxon>
        <taxon>Sphingomonadaceae</taxon>
        <taxon>Sphingomonas</taxon>
    </lineage>
</organism>
<accession>A0ABW3H4T3</accession>
<name>A0ABW3H4T3_9SPHN</name>
<protein>
    <submittedName>
        <fullName evidence="2">Transposase</fullName>
    </submittedName>
</protein>
<gene>
    <name evidence="2" type="ORF">ACFQ1E_04905</name>
</gene>
<evidence type="ECO:0000313" key="3">
    <source>
        <dbReference type="Proteomes" id="UP001596977"/>
    </source>
</evidence>
<sequence>AILDFVEAAGARPIIPQRTCMPRQRAFDPIKYKLRNQIERTIGKLKQLRRIATRYDRIPQNYLASLCLAALSFWC</sequence>
<dbReference type="InterPro" id="IPR025668">
    <property type="entry name" value="Tnp_DDE_dom"/>
</dbReference>
<feature type="non-terminal residue" evidence="2">
    <location>
        <position position="1"/>
    </location>
</feature>
<dbReference type="EMBL" id="JBHTJG010000001">
    <property type="protein sequence ID" value="MFD0945670.1"/>
    <property type="molecule type" value="Genomic_DNA"/>
</dbReference>
<dbReference type="Proteomes" id="UP001596977">
    <property type="component" value="Unassembled WGS sequence"/>
</dbReference>
<comment type="caution">
    <text evidence="2">The sequence shown here is derived from an EMBL/GenBank/DDBJ whole genome shotgun (WGS) entry which is preliminary data.</text>
</comment>
<dbReference type="Pfam" id="PF13586">
    <property type="entry name" value="DDE_Tnp_1_2"/>
    <property type="match status" value="1"/>
</dbReference>
<keyword evidence="3" id="KW-1185">Reference proteome</keyword>
<evidence type="ECO:0000313" key="2">
    <source>
        <dbReference type="EMBL" id="MFD0945670.1"/>
    </source>
</evidence>
<evidence type="ECO:0000259" key="1">
    <source>
        <dbReference type="Pfam" id="PF13586"/>
    </source>
</evidence>
<reference evidence="3" key="1">
    <citation type="journal article" date="2019" name="Int. J. Syst. Evol. Microbiol.">
        <title>The Global Catalogue of Microorganisms (GCM) 10K type strain sequencing project: providing services to taxonomists for standard genome sequencing and annotation.</title>
        <authorList>
            <consortium name="The Broad Institute Genomics Platform"/>
            <consortium name="The Broad Institute Genome Sequencing Center for Infectious Disease"/>
            <person name="Wu L."/>
            <person name="Ma J."/>
        </authorList>
    </citation>
    <scope>NUCLEOTIDE SEQUENCE [LARGE SCALE GENOMIC DNA]</scope>
    <source>
        <strain evidence="3">CCUG 62982</strain>
    </source>
</reference>